<dbReference type="CDD" id="cd08503">
    <property type="entry name" value="PBP2_NikA_DppA_OppA_like_17"/>
    <property type="match status" value="1"/>
</dbReference>
<keyword evidence="4" id="KW-1185">Reference proteome</keyword>
<dbReference type="Gene3D" id="3.40.190.10">
    <property type="entry name" value="Periplasmic binding protein-like II"/>
    <property type="match status" value="1"/>
</dbReference>
<name>A0ABY5ZFI1_9ACTN</name>
<dbReference type="InterPro" id="IPR000914">
    <property type="entry name" value="SBP_5_dom"/>
</dbReference>
<organism evidence="3 4">
    <name type="scientific">Dactylosporangium roseum</name>
    <dbReference type="NCBI Taxonomy" id="47989"/>
    <lineage>
        <taxon>Bacteria</taxon>
        <taxon>Bacillati</taxon>
        <taxon>Actinomycetota</taxon>
        <taxon>Actinomycetes</taxon>
        <taxon>Micromonosporales</taxon>
        <taxon>Micromonosporaceae</taxon>
        <taxon>Dactylosporangium</taxon>
    </lineage>
</organism>
<dbReference type="InterPro" id="IPR030678">
    <property type="entry name" value="Peptide/Ni-bd"/>
</dbReference>
<dbReference type="PANTHER" id="PTHR30290">
    <property type="entry name" value="PERIPLASMIC BINDING COMPONENT OF ABC TRANSPORTER"/>
    <property type="match status" value="1"/>
</dbReference>
<dbReference type="SUPFAM" id="SSF53850">
    <property type="entry name" value="Periplasmic binding protein-like II"/>
    <property type="match status" value="1"/>
</dbReference>
<dbReference type="PIRSF" id="PIRSF002741">
    <property type="entry name" value="MppA"/>
    <property type="match status" value="1"/>
</dbReference>
<feature type="domain" description="Solute-binding protein family 5" evidence="2">
    <location>
        <begin position="107"/>
        <end position="457"/>
    </location>
</feature>
<dbReference type="Proteomes" id="UP001058271">
    <property type="component" value="Chromosome"/>
</dbReference>
<keyword evidence="1" id="KW-0732">Signal</keyword>
<dbReference type="Gene3D" id="3.90.76.10">
    <property type="entry name" value="Dipeptide-binding Protein, Domain 1"/>
    <property type="match status" value="1"/>
</dbReference>
<dbReference type="RefSeq" id="WP_260729149.1">
    <property type="nucleotide sequence ID" value="NZ_BAAABS010000028.1"/>
</dbReference>
<dbReference type="EMBL" id="CP073721">
    <property type="protein sequence ID" value="UWZ39720.1"/>
    <property type="molecule type" value="Genomic_DNA"/>
</dbReference>
<sequence length="538" mass="58296">MFSNYPKQERLSDSDAQAGRKLTRRGVLQLGGLGSAFLIAGPGLLAACSSDTTPKSSGLQRGGSLQIAIGDASTTDVLDPAKSINQFTALLGGLIFDPLLRQDLDFKPQPALATKWSVSSDARQWTFDLRDDVVFHDGTALTSEDVAFSIARHLDKSIGSRLYGRLSASLKPEGIKTPSKTQVVLNLETPDGLLAVALASRYMFVLKKGTTSFDGKVSGTGPFELANWTPGASFVVKRSEKYWASGRPYLDEIRGIVVADPASRLRSVTSGPSDILDTVDFTLAPSVEKQSNVKLANLKSSFFVNFAMDQTQAPFDDVRVRKAFKLALDREKFLQVVFGGHGTISGDVPVLPSDPTYPANTLVKRDVEQAKRLLAEAGYPNGIDVELVTAPLRAGMVDAAVVFAESVKDAGIRVQVKQQPSANYFTSIWLKVPFYVSYWATRQSTEEAALTLVSNGTSNESRFANPEFDKLIQEARTSADEATRNQKTKQALEIAAIESGWIIPAIIDTLTVMKRSVQDVALNSMQILDMSGAWKGNS</sequence>
<evidence type="ECO:0000313" key="3">
    <source>
        <dbReference type="EMBL" id="UWZ39720.1"/>
    </source>
</evidence>
<accession>A0ABY5ZFI1</accession>
<evidence type="ECO:0000256" key="1">
    <source>
        <dbReference type="ARBA" id="ARBA00022729"/>
    </source>
</evidence>
<dbReference type="InterPro" id="IPR039424">
    <property type="entry name" value="SBP_5"/>
</dbReference>
<evidence type="ECO:0000313" key="4">
    <source>
        <dbReference type="Proteomes" id="UP001058271"/>
    </source>
</evidence>
<dbReference type="Gene3D" id="3.10.105.10">
    <property type="entry name" value="Dipeptide-binding Protein, Domain 3"/>
    <property type="match status" value="1"/>
</dbReference>
<dbReference type="Pfam" id="PF00496">
    <property type="entry name" value="SBP_bac_5"/>
    <property type="match status" value="1"/>
</dbReference>
<dbReference type="PANTHER" id="PTHR30290:SF38">
    <property type="entry name" value="D,D-DIPEPTIDE-BINDING PERIPLASMIC PROTEIN DDPA-RELATED"/>
    <property type="match status" value="1"/>
</dbReference>
<gene>
    <name evidence="3" type="ORF">Drose_16765</name>
</gene>
<proteinExistence type="predicted"/>
<evidence type="ECO:0000259" key="2">
    <source>
        <dbReference type="Pfam" id="PF00496"/>
    </source>
</evidence>
<protein>
    <submittedName>
        <fullName evidence="3">ABC transporter substrate-binding protein</fullName>
    </submittedName>
</protein>
<reference evidence="3" key="1">
    <citation type="submission" date="2021-04" db="EMBL/GenBank/DDBJ databases">
        <title>Biosynthetic gene clusters of Dactylosporangioum roseum.</title>
        <authorList>
            <person name="Hartkoorn R.C."/>
            <person name="Beaudoing E."/>
            <person name="Hot D."/>
            <person name="Moureu S."/>
        </authorList>
    </citation>
    <scope>NUCLEOTIDE SEQUENCE</scope>
    <source>
        <strain evidence="3">NRRL B-16295</strain>
    </source>
</reference>